<dbReference type="SUPFAM" id="SSF160991">
    <property type="entry name" value="CV3147-like"/>
    <property type="match status" value="1"/>
</dbReference>
<dbReference type="OrthoDB" id="5404895at2759"/>
<evidence type="ECO:0008006" key="8">
    <source>
        <dbReference type="Google" id="ProtNLM"/>
    </source>
</evidence>
<dbReference type="PANTHER" id="PTHR11365:SF10">
    <property type="entry name" value="HYDANTOINASE_OXOPROLINASE"/>
    <property type="match status" value="1"/>
</dbReference>
<evidence type="ECO:0000259" key="4">
    <source>
        <dbReference type="Pfam" id="PF06032"/>
    </source>
</evidence>
<dbReference type="InterPro" id="IPR002821">
    <property type="entry name" value="Hydantoinase_A"/>
</dbReference>
<dbReference type="GO" id="GO:0016787">
    <property type="term" value="F:hydrolase activity"/>
    <property type="evidence" value="ECO:0007669"/>
    <property type="project" value="InterPro"/>
</dbReference>
<organism evidence="6 7">
    <name type="scientific">Dentipellis fragilis</name>
    <dbReference type="NCBI Taxonomy" id="205917"/>
    <lineage>
        <taxon>Eukaryota</taxon>
        <taxon>Fungi</taxon>
        <taxon>Dikarya</taxon>
        <taxon>Basidiomycota</taxon>
        <taxon>Agaricomycotina</taxon>
        <taxon>Agaricomycetes</taxon>
        <taxon>Russulales</taxon>
        <taxon>Hericiaceae</taxon>
        <taxon>Dentipellis</taxon>
    </lineage>
</organism>
<feature type="compositionally biased region" description="Low complexity" evidence="1">
    <location>
        <begin position="630"/>
        <end position="640"/>
    </location>
</feature>
<dbReference type="EMBL" id="SEOQ01000519">
    <property type="protein sequence ID" value="TFY61253.1"/>
    <property type="molecule type" value="Genomic_DNA"/>
</dbReference>
<gene>
    <name evidence="6" type="ORF">EVG20_g7127</name>
</gene>
<feature type="domain" description="S-Me-THD N-terminal" evidence="4">
    <location>
        <begin position="661"/>
        <end position="818"/>
    </location>
</feature>
<dbReference type="Pfam" id="PF06032">
    <property type="entry name" value="S-Me-THD_N"/>
    <property type="match status" value="1"/>
</dbReference>
<dbReference type="Proteomes" id="UP000298327">
    <property type="component" value="Unassembled WGS sequence"/>
</dbReference>
<dbReference type="Gene3D" id="2.40.390.10">
    <property type="entry name" value="CV3147-like"/>
    <property type="match status" value="1"/>
</dbReference>
<evidence type="ECO:0000256" key="1">
    <source>
        <dbReference type="SAM" id="MobiDB-lite"/>
    </source>
</evidence>
<reference evidence="6 7" key="1">
    <citation type="submission" date="2019-02" db="EMBL/GenBank/DDBJ databases">
        <title>Genome sequencing of the rare red list fungi Dentipellis fragilis.</title>
        <authorList>
            <person name="Buettner E."/>
            <person name="Kellner H."/>
        </authorList>
    </citation>
    <scope>NUCLEOTIDE SEQUENCE [LARGE SCALE GENOMIC DNA]</scope>
    <source>
        <strain evidence="6 7">DSM 105465</strain>
    </source>
</reference>
<dbReference type="InterPro" id="IPR043129">
    <property type="entry name" value="ATPase_NBD"/>
</dbReference>
<comment type="caution">
    <text evidence="6">The sequence shown here is derived from an EMBL/GenBank/DDBJ whole genome shotgun (WGS) entry which is preliminary data.</text>
</comment>
<dbReference type="InterPro" id="IPR024071">
    <property type="entry name" value="S-Me-THD_C_sf"/>
</dbReference>
<dbReference type="Pfam" id="PF05378">
    <property type="entry name" value="Hydant_A_N"/>
    <property type="match status" value="1"/>
</dbReference>
<keyword evidence="7" id="KW-1185">Reference proteome</keyword>
<dbReference type="Pfam" id="PF01968">
    <property type="entry name" value="Hydantoinase_A"/>
    <property type="match status" value="1"/>
</dbReference>
<evidence type="ECO:0000313" key="7">
    <source>
        <dbReference type="Proteomes" id="UP000298327"/>
    </source>
</evidence>
<dbReference type="InterPro" id="IPR008040">
    <property type="entry name" value="Hydant_A_N"/>
</dbReference>
<proteinExistence type="predicted"/>
<feature type="domain" description="Hydantoinase/oxoprolinase N-terminal" evidence="3">
    <location>
        <begin position="80"/>
        <end position="259"/>
    </location>
</feature>
<dbReference type="InterPro" id="IPR010318">
    <property type="entry name" value="S-Me-THD_N"/>
</dbReference>
<dbReference type="SUPFAM" id="SSF53067">
    <property type="entry name" value="Actin-like ATPase domain"/>
    <property type="match status" value="2"/>
</dbReference>
<accession>A0A4Y9YHR3</accession>
<dbReference type="STRING" id="205917.A0A4Y9YHR3"/>
<dbReference type="InterPro" id="IPR048350">
    <property type="entry name" value="S-Me-THD-like_C"/>
</dbReference>
<protein>
    <recommendedName>
        <fullName evidence="8">Hydantoinase/oxoprolinase N-terminal domain-containing protein</fullName>
    </recommendedName>
</protein>
<feature type="region of interest" description="Disordered" evidence="1">
    <location>
        <begin position="611"/>
        <end position="640"/>
    </location>
</feature>
<dbReference type="FunFam" id="3.40.1610.10:FF:000001">
    <property type="entry name" value="Hydantoinase, putative"/>
    <property type="match status" value="1"/>
</dbReference>
<feature type="compositionally biased region" description="Acidic residues" evidence="1">
    <location>
        <begin position="615"/>
        <end position="624"/>
    </location>
</feature>
<dbReference type="InterPro" id="IPR027479">
    <property type="entry name" value="S-Me-THD_N_sf"/>
</dbReference>
<dbReference type="Gene3D" id="3.30.420.40">
    <property type="match status" value="1"/>
</dbReference>
<sequence>MPGSTVQRCPPAVALDALGVLSHLVFGCSLSFPAAPRLLISAFIRRIGRQHRVYTGTLKLTHPSARTIDTMTTAAHRNLRIGVDVGGTNTDGVLLDSERTSELDRGIVAWHKTPTTANPNEGIENVISTLFEKAQIDASSVASVTIGTTHFINAVLEKDRSRLAPIAVLRLCGPFTHDVEPGLDWPEDLRRLICRYCAFLKGGIEVDGHLISQLDEEEIAREALAIKSMGIKAIVINSVFSPADVEEQQEEKARDIVLRHYPEADIVISKEVANLGFLERENAAMLNASILTFARKTINAFRHATTGRLKLTCPIFLTQNDGTILPAHNAARLPIRTFASGPTNSMCGARFLAQSDYKEALLVVDIGGTSTDVGMLLPSGFPRQAAAVTELAGIRMNFSFPDVKSIALGGGSVVRKSDEGLTIGPDSVGYQIQEKALVFGGDIPTTTDYAVAQSEDSHIGDRARVKDIGDFDEFNAAIKQKLEGIIDRMKTSADDISVLLVGGGAAITPDKLNGASHVIKPEYAGVANAIGAAIARVSGIVDTVVSTTGKTMAAVMAETSQVAVERAVSNGAKKDTVTVVEQDAFPLPYIANKSRIIVKAVGDYDFTANSSYDTEIPEEDEDDAPYSKDPTPVTPSVSPPIDLDTYKPKVVGREWFISELDLEWISCGCYILGTGGGGTPYPHFIRLRDMLRKGAVVRVIDPSDLSDSAAVACGGYMGSPTVSMEKLSGGEMMEAQTALYDYLKTKPDAVLSLEIGGGNGLQGLILGASTNMDIPVLDGDWMGRAYPTAHQITPVIYESGALFLPTVMADGNGNQLLFLRATSEEMIERALRAALSEMGAHVALARGPYPGAKTKRYIVENTMSLAWRIGRAVGGAESAKVLFKGKIVGVERRLVKGHSYGEVVIEAMDVNGTGHVKHQGKMKIPFKNENIYCFVENEDGKEEVIAAVPDLICVIDAQNGEALGTPEYRYGLFVLVIGITGSPRWTSTPAGIALGGPRAFDMDIDYKPLGVFAKPRSVIEEFA</sequence>
<evidence type="ECO:0000313" key="6">
    <source>
        <dbReference type="EMBL" id="TFY61253.1"/>
    </source>
</evidence>
<evidence type="ECO:0000259" key="5">
    <source>
        <dbReference type="Pfam" id="PF20906"/>
    </source>
</evidence>
<dbReference type="InterPro" id="IPR045079">
    <property type="entry name" value="Oxoprolinase-like"/>
</dbReference>
<dbReference type="PANTHER" id="PTHR11365">
    <property type="entry name" value="5-OXOPROLINASE RELATED"/>
    <property type="match status" value="1"/>
</dbReference>
<name>A0A4Y9YHR3_9AGAM</name>
<evidence type="ECO:0000259" key="3">
    <source>
        <dbReference type="Pfam" id="PF05378"/>
    </source>
</evidence>
<feature type="domain" description="S-Me-THD-like C-terminal" evidence="5">
    <location>
        <begin position="823"/>
        <end position="1009"/>
    </location>
</feature>
<evidence type="ECO:0000259" key="2">
    <source>
        <dbReference type="Pfam" id="PF01968"/>
    </source>
</evidence>
<dbReference type="Gene3D" id="3.40.1610.10">
    <property type="entry name" value="CV3147-like domain"/>
    <property type="match status" value="1"/>
</dbReference>
<feature type="domain" description="Hydantoinase A/oxoprolinase" evidence="2">
    <location>
        <begin position="280"/>
        <end position="451"/>
    </location>
</feature>
<dbReference type="Pfam" id="PF20906">
    <property type="entry name" value="S-Me-THD_C"/>
    <property type="match status" value="1"/>
</dbReference>
<dbReference type="AlphaFoldDB" id="A0A4Y9YHR3"/>